<feature type="domain" description="Methyltransferase" evidence="1">
    <location>
        <begin position="47"/>
        <end position="142"/>
    </location>
</feature>
<comment type="caution">
    <text evidence="2">The sequence shown here is derived from an EMBL/GenBank/DDBJ whole genome shotgun (WGS) entry which is preliminary data.</text>
</comment>
<dbReference type="EMBL" id="NAFK01000149">
    <property type="protein sequence ID" value="OSJ31239.1"/>
    <property type="molecule type" value="Genomic_DNA"/>
</dbReference>
<name>A0A1X3HAD7_9BRAD</name>
<organism evidence="2 4">
    <name type="scientific">Bradyrhizobium canariense</name>
    <dbReference type="NCBI Taxonomy" id="255045"/>
    <lineage>
        <taxon>Bacteria</taxon>
        <taxon>Pseudomonadati</taxon>
        <taxon>Pseudomonadota</taxon>
        <taxon>Alphaproteobacteria</taxon>
        <taxon>Hyphomicrobiales</taxon>
        <taxon>Nitrobacteraceae</taxon>
        <taxon>Bradyrhizobium</taxon>
    </lineage>
</organism>
<keyword evidence="2" id="KW-0808">Transferase</keyword>
<keyword evidence="2" id="KW-0489">Methyltransferase</keyword>
<dbReference type="SUPFAM" id="SSF53335">
    <property type="entry name" value="S-adenosyl-L-methionine-dependent methyltransferases"/>
    <property type="match status" value="1"/>
</dbReference>
<dbReference type="RefSeq" id="WP_085352991.1">
    <property type="nucleotide sequence ID" value="NZ_NAEX01000187.1"/>
</dbReference>
<dbReference type="InterPro" id="IPR041698">
    <property type="entry name" value="Methyltransf_25"/>
</dbReference>
<evidence type="ECO:0000259" key="1">
    <source>
        <dbReference type="Pfam" id="PF13649"/>
    </source>
</evidence>
<protein>
    <submittedName>
        <fullName evidence="2">SAM-dependent methyltransferase</fullName>
    </submittedName>
</protein>
<dbReference type="OrthoDB" id="9788660at2"/>
<dbReference type="CDD" id="cd02440">
    <property type="entry name" value="AdoMet_MTases"/>
    <property type="match status" value="1"/>
</dbReference>
<dbReference type="Proteomes" id="UP000193884">
    <property type="component" value="Unassembled WGS sequence"/>
</dbReference>
<accession>A0A1X3HAD7</accession>
<dbReference type="AlphaFoldDB" id="A0A1X3HAD7"/>
<dbReference type="EMBL" id="NAFI01000160">
    <property type="protein sequence ID" value="OSJ14173.1"/>
    <property type="molecule type" value="Genomic_DNA"/>
</dbReference>
<gene>
    <name evidence="3" type="ORF">BST63_09915</name>
    <name evidence="2" type="ORF">BSZ18_09745</name>
</gene>
<dbReference type="GO" id="GO:0032259">
    <property type="term" value="P:methylation"/>
    <property type="evidence" value="ECO:0007669"/>
    <property type="project" value="UniProtKB-KW"/>
</dbReference>
<evidence type="ECO:0000313" key="5">
    <source>
        <dbReference type="Proteomes" id="UP000193884"/>
    </source>
</evidence>
<evidence type="ECO:0000313" key="2">
    <source>
        <dbReference type="EMBL" id="OSJ14173.1"/>
    </source>
</evidence>
<keyword evidence="5" id="KW-1185">Reference proteome</keyword>
<evidence type="ECO:0000313" key="4">
    <source>
        <dbReference type="Proteomes" id="UP000193553"/>
    </source>
</evidence>
<evidence type="ECO:0000313" key="3">
    <source>
        <dbReference type="EMBL" id="OSJ31239.1"/>
    </source>
</evidence>
<reference evidence="4 5" key="1">
    <citation type="submission" date="2017-03" db="EMBL/GenBank/DDBJ databases">
        <title>Whole genome sequences of fourteen strains of Bradyrhizobium canariense and one strain of Bradyrhizobium japonicum isolated from Lupinus (Papilionoideae: Genisteae) species in Algeria.</title>
        <authorList>
            <person name="Crovadore J."/>
            <person name="Chekireb D."/>
            <person name="Brachmann A."/>
            <person name="Chablais R."/>
            <person name="Cochard B."/>
            <person name="Lefort F."/>
        </authorList>
    </citation>
    <scope>NUCLEOTIDE SEQUENCE [LARGE SCALE GENOMIC DNA]</scope>
    <source>
        <strain evidence="2 4">UBMA195</strain>
        <strain evidence="3 5">UBMAN05</strain>
    </source>
</reference>
<dbReference type="PANTHER" id="PTHR12843:SF5">
    <property type="entry name" value="EEF1A LYSINE METHYLTRANSFERASE 2"/>
    <property type="match status" value="1"/>
</dbReference>
<dbReference type="PANTHER" id="PTHR12843">
    <property type="entry name" value="PROTEIN-LYSINE N-METHYLTRANSFERASE METTL10"/>
    <property type="match status" value="1"/>
</dbReference>
<dbReference type="GO" id="GO:0008168">
    <property type="term" value="F:methyltransferase activity"/>
    <property type="evidence" value="ECO:0007669"/>
    <property type="project" value="UniProtKB-KW"/>
</dbReference>
<sequence>MTISGRAAHWENVYESKGERELSWFQESPSPSLELIALAAAELTSPIVDIGGGAARLVDALLAAGYADLTVLDLSDAALAASRARLGAAGDAVHWTVADVTTWQPARHYDIWHDRAAFHFLTAPEEQAAYVACVRRTVKIGGHVIIGTFAIDGPEKCSGLPVTRHTADSITALLGAGFTLTDHRRHKHATPWQSVQNFQFSSFIRSC</sequence>
<dbReference type="Gene3D" id="3.40.50.150">
    <property type="entry name" value="Vaccinia Virus protein VP39"/>
    <property type="match status" value="1"/>
</dbReference>
<dbReference type="InterPro" id="IPR029063">
    <property type="entry name" value="SAM-dependent_MTases_sf"/>
</dbReference>
<dbReference type="Pfam" id="PF13649">
    <property type="entry name" value="Methyltransf_25"/>
    <property type="match status" value="1"/>
</dbReference>
<dbReference type="Proteomes" id="UP000193553">
    <property type="component" value="Unassembled WGS sequence"/>
</dbReference>
<proteinExistence type="predicted"/>